<evidence type="ECO:0000256" key="5">
    <source>
        <dbReference type="SAM" id="MobiDB-lite"/>
    </source>
</evidence>
<feature type="transmembrane region" description="Helical" evidence="6">
    <location>
        <begin position="235"/>
        <end position="255"/>
    </location>
</feature>
<evidence type="ECO:0000256" key="3">
    <source>
        <dbReference type="ARBA" id="ARBA00022989"/>
    </source>
</evidence>
<gene>
    <name evidence="8" type="ORF">SAPIO_CDS2347</name>
</gene>
<dbReference type="InterPro" id="IPR011701">
    <property type="entry name" value="MFS"/>
</dbReference>
<name>A0A084GCA6_PSEDA</name>
<dbReference type="EMBL" id="JOWA01000086">
    <property type="protein sequence ID" value="KEZ44968.1"/>
    <property type="molecule type" value="Genomic_DNA"/>
</dbReference>
<keyword evidence="3 6" id="KW-1133">Transmembrane helix</keyword>
<dbReference type="PROSITE" id="PS50850">
    <property type="entry name" value="MFS"/>
    <property type="match status" value="1"/>
</dbReference>
<organism evidence="8 9">
    <name type="scientific">Pseudallescheria apiosperma</name>
    <name type="common">Scedosporium apiospermum</name>
    <dbReference type="NCBI Taxonomy" id="563466"/>
    <lineage>
        <taxon>Eukaryota</taxon>
        <taxon>Fungi</taxon>
        <taxon>Dikarya</taxon>
        <taxon>Ascomycota</taxon>
        <taxon>Pezizomycotina</taxon>
        <taxon>Sordariomycetes</taxon>
        <taxon>Hypocreomycetidae</taxon>
        <taxon>Microascales</taxon>
        <taxon>Microascaceae</taxon>
        <taxon>Scedosporium</taxon>
    </lineage>
</organism>
<dbReference type="PANTHER" id="PTHR42718">
    <property type="entry name" value="MAJOR FACILITATOR SUPERFAMILY MULTIDRUG TRANSPORTER MFSC"/>
    <property type="match status" value="1"/>
</dbReference>
<feature type="transmembrane region" description="Helical" evidence="6">
    <location>
        <begin position="203"/>
        <end position="223"/>
    </location>
</feature>
<evidence type="ECO:0000256" key="1">
    <source>
        <dbReference type="ARBA" id="ARBA00004141"/>
    </source>
</evidence>
<dbReference type="OrthoDB" id="5086884at2759"/>
<dbReference type="InterPro" id="IPR020846">
    <property type="entry name" value="MFS_dom"/>
</dbReference>
<feature type="transmembrane region" description="Helical" evidence="6">
    <location>
        <begin position="369"/>
        <end position="389"/>
    </location>
</feature>
<feature type="transmembrane region" description="Helical" evidence="6">
    <location>
        <begin position="267"/>
        <end position="284"/>
    </location>
</feature>
<evidence type="ECO:0000256" key="2">
    <source>
        <dbReference type="ARBA" id="ARBA00022692"/>
    </source>
</evidence>
<feature type="transmembrane region" description="Helical" evidence="6">
    <location>
        <begin position="143"/>
        <end position="160"/>
    </location>
</feature>
<dbReference type="PANTHER" id="PTHR42718:SF11">
    <property type="entry name" value="MAJOR FACILITATOR SUPERFAMILY (MFS) PROFILE DOMAIN-CONTAINING PROTEIN"/>
    <property type="match status" value="1"/>
</dbReference>
<feature type="transmembrane region" description="Helical" evidence="6">
    <location>
        <begin position="113"/>
        <end position="131"/>
    </location>
</feature>
<dbReference type="AlphaFoldDB" id="A0A084GCA6"/>
<evidence type="ECO:0000256" key="6">
    <source>
        <dbReference type="SAM" id="Phobius"/>
    </source>
</evidence>
<proteinExistence type="predicted"/>
<dbReference type="SUPFAM" id="SSF103473">
    <property type="entry name" value="MFS general substrate transporter"/>
    <property type="match status" value="1"/>
</dbReference>
<dbReference type="GeneID" id="27721419"/>
<feature type="compositionally biased region" description="Basic and acidic residues" evidence="5">
    <location>
        <begin position="1"/>
        <end position="12"/>
    </location>
</feature>
<dbReference type="GO" id="GO:0022857">
    <property type="term" value="F:transmembrane transporter activity"/>
    <property type="evidence" value="ECO:0007669"/>
    <property type="project" value="InterPro"/>
</dbReference>
<comment type="subcellular location">
    <subcellularLocation>
        <location evidence="1">Membrane</location>
        <topology evidence="1">Multi-pass membrane protein</topology>
    </subcellularLocation>
</comment>
<feature type="transmembrane region" description="Helical" evidence="6">
    <location>
        <begin position="470"/>
        <end position="490"/>
    </location>
</feature>
<evidence type="ECO:0000313" key="9">
    <source>
        <dbReference type="Proteomes" id="UP000028545"/>
    </source>
</evidence>
<dbReference type="RefSeq" id="XP_016644767.1">
    <property type="nucleotide sequence ID" value="XM_016785391.1"/>
</dbReference>
<feature type="transmembrane region" description="Helical" evidence="6">
    <location>
        <begin position="305"/>
        <end position="329"/>
    </location>
</feature>
<comment type="caution">
    <text evidence="8">The sequence shown here is derived from an EMBL/GenBank/DDBJ whole genome shotgun (WGS) entry which is preliminary data.</text>
</comment>
<feature type="transmembrane region" description="Helical" evidence="6">
    <location>
        <begin position="428"/>
        <end position="450"/>
    </location>
</feature>
<dbReference type="Gene3D" id="1.20.1250.20">
    <property type="entry name" value="MFS general substrate transporter like domains"/>
    <property type="match status" value="2"/>
</dbReference>
<feature type="transmembrane region" description="Helical" evidence="6">
    <location>
        <begin position="172"/>
        <end position="191"/>
    </location>
</feature>
<accession>A0A084GCA6</accession>
<evidence type="ECO:0000259" key="7">
    <source>
        <dbReference type="PROSITE" id="PS50850"/>
    </source>
</evidence>
<keyword evidence="9" id="KW-1185">Reference proteome</keyword>
<dbReference type="InterPro" id="IPR036259">
    <property type="entry name" value="MFS_trans_sf"/>
</dbReference>
<dbReference type="KEGG" id="sapo:SAPIO_CDS2347"/>
<feature type="transmembrane region" description="Helical" evidence="6">
    <location>
        <begin position="90"/>
        <end position="106"/>
    </location>
</feature>
<reference evidence="8 9" key="1">
    <citation type="journal article" date="2014" name="Genome Announc.">
        <title>Draft genome sequence of the pathogenic fungus Scedosporium apiospermum.</title>
        <authorList>
            <person name="Vandeputte P."/>
            <person name="Ghamrawi S."/>
            <person name="Rechenmann M."/>
            <person name="Iltis A."/>
            <person name="Giraud S."/>
            <person name="Fleury M."/>
            <person name="Thornton C."/>
            <person name="Delhaes L."/>
            <person name="Meyer W."/>
            <person name="Papon N."/>
            <person name="Bouchara J.P."/>
        </authorList>
    </citation>
    <scope>NUCLEOTIDE SEQUENCE [LARGE SCALE GENOMIC DNA]</scope>
    <source>
        <strain evidence="8 9">IHEM 14462</strain>
    </source>
</reference>
<feature type="region of interest" description="Disordered" evidence="5">
    <location>
        <begin position="1"/>
        <end position="32"/>
    </location>
</feature>
<feature type="transmembrane region" description="Helical" evidence="6">
    <location>
        <begin position="395"/>
        <end position="416"/>
    </location>
</feature>
<dbReference type="Pfam" id="PF07690">
    <property type="entry name" value="MFS_1"/>
    <property type="match status" value="1"/>
</dbReference>
<dbReference type="Proteomes" id="UP000028545">
    <property type="component" value="Unassembled WGS sequence"/>
</dbReference>
<feature type="transmembrane region" description="Helical" evidence="6">
    <location>
        <begin position="341"/>
        <end position="362"/>
    </location>
</feature>
<dbReference type="GO" id="GO:0016020">
    <property type="term" value="C:membrane"/>
    <property type="evidence" value="ECO:0007669"/>
    <property type="project" value="UniProtKB-SubCell"/>
</dbReference>
<dbReference type="HOGENOM" id="CLU_000960_27_2_1"/>
<keyword evidence="4 6" id="KW-0472">Membrane</keyword>
<dbReference type="OMA" id="IGFWTGA"/>
<sequence>MVDLNSTKDRNRSPSPDGQAATPDETDVDRLGRSRPEAFSNTIMEVGFVTSVLVSNLLSEYLTSGFNVLLPALLNEIDIAPENRTWPTNIYTLVVGAFLLPFGRLADMYGGNIVFFAGLAWAMVWTLIGGFSNGFAMLLATRALQGLGIAAVLPSGIALLGNTYRPGPRKNLIFSLYGGCAPFGFFAGIFFAGLSAEVLTWGWWFWIACLLFAVIMVLSLACIPRRLDFRPDVKMDWIGCATIIPALFLLVYAITDSARAGWASARILAPFLIGLALLGVFVYVEGWLAKDPLLPDSTFEAKGTAVLFLQLFIAYGSFGIYIFYASFYIETVLDVPPFLTAFYFAPLAVGGITIALAGRFVLHRLSGTILLFIASLGFIASLLLFALIPSHDPNYWAWIFPAMVCTTIGVDISYNVSNIFITTSVSHSLQGVAGACVNGLVFLGMAFFLGWADLVVAYTSVENETPKYKYAFWLGVGAAGAAFIIAVLGVRVDTAQSDLTADEKTQLRKQQVDLESRGVFEGRLSEANTNQ</sequence>
<protein>
    <submittedName>
        <fullName evidence="8">MFS multidrug transporter</fullName>
    </submittedName>
</protein>
<feature type="domain" description="Major facilitator superfamily (MFS) profile" evidence="7">
    <location>
        <begin position="48"/>
        <end position="494"/>
    </location>
</feature>
<evidence type="ECO:0000313" key="8">
    <source>
        <dbReference type="EMBL" id="KEZ44968.1"/>
    </source>
</evidence>
<dbReference type="VEuPathDB" id="FungiDB:SAPIO_CDS2347"/>
<evidence type="ECO:0000256" key="4">
    <source>
        <dbReference type="ARBA" id="ARBA00023136"/>
    </source>
</evidence>
<keyword evidence="2 6" id="KW-0812">Transmembrane</keyword>